<organism evidence="2 3">
    <name type="scientific">Cochliobolus sativus</name>
    <name type="common">Common root rot and spot blotch fungus</name>
    <name type="synonym">Bipolaris sorokiniana</name>
    <dbReference type="NCBI Taxonomy" id="45130"/>
    <lineage>
        <taxon>Eukaryota</taxon>
        <taxon>Fungi</taxon>
        <taxon>Dikarya</taxon>
        <taxon>Ascomycota</taxon>
        <taxon>Pezizomycotina</taxon>
        <taxon>Dothideomycetes</taxon>
        <taxon>Pleosporomycetidae</taxon>
        <taxon>Pleosporales</taxon>
        <taxon>Pleosporineae</taxon>
        <taxon>Pleosporaceae</taxon>
        <taxon>Bipolaris</taxon>
    </lineage>
</organism>
<feature type="transmembrane region" description="Helical" evidence="1">
    <location>
        <begin position="57"/>
        <end position="74"/>
    </location>
</feature>
<keyword evidence="1" id="KW-0472">Membrane</keyword>
<dbReference type="AlphaFoldDB" id="A0A8H6DT03"/>
<dbReference type="EMBL" id="WNKQ01000013">
    <property type="protein sequence ID" value="KAF5847321.1"/>
    <property type="molecule type" value="Genomic_DNA"/>
</dbReference>
<protein>
    <recommendedName>
        <fullName evidence="4">Major facilitator superfamily (MFS) profile domain-containing protein</fullName>
    </recommendedName>
</protein>
<reference evidence="2" key="1">
    <citation type="submission" date="2019-11" db="EMBL/GenBank/DDBJ databases">
        <title>Bipolaris sorokiniana Genome sequencing.</title>
        <authorList>
            <person name="Wang H."/>
        </authorList>
    </citation>
    <scope>NUCLEOTIDE SEQUENCE</scope>
</reference>
<evidence type="ECO:0008006" key="4">
    <source>
        <dbReference type="Google" id="ProtNLM"/>
    </source>
</evidence>
<dbReference type="SUPFAM" id="SSF103473">
    <property type="entry name" value="MFS general substrate transporter"/>
    <property type="match status" value="1"/>
</dbReference>
<dbReference type="InterPro" id="IPR036259">
    <property type="entry name" value="MFS_trans_sf"/>
</dbReference>
<dbReference type="Proteomes" id="UP000624244">
    <property type="component" value="Unassembled WGS sequence"/>
</dbReference>
<dbReference type="OMA" id="CFNESHT"/>
<sequence>MFAFVGISIEIVVFCFNEPHTNAGIIVFSVFFGFVSGSIISAGTAAISICTKNPRNIGTYMGMGVGAAGFAVSVGPPVNGAQVVKYGGFEQVSIYSGTVSLVGGVLMLSRKLVTSRGILGRV</sequence>
<feature type="transmembrane region" description="Helical" evidence="1">
    <location>
        <begin position="25"/>
        <end position="50"/>
    </location>
</feature>
<accession>A0A8H6DT03</accession>
<evidence type="ECO:0000256" key="1">
    <source>
        <dbReference type="SAM" id="Phobius"/>
    </source>
</evidence>
<proteinExistence type="predicted"/>
<keyword evidence="1" id="KW-1133">Transmembrane helix</keyword>
<dbReference type="Gene3D" id="1.20.1250.20">
    <property type="entry name" value="MFS general substrate transporter like domains"/>
    <property type="match status" value="1"/>
</dbReference>
<gene>
    <name evidence="2" type="ORF">GGP41_000056</name>
</gene>
<comment type="caution">
    <text evidence="2">The sequence shown here is derived from an EMBL/GenBank/DDBJ whole genome shotgun (WGS) entry which is preliminary data.</text>
</comment>
<evidence type="ECO:0000313" key="3">
    <source>
        <dbReference type="Proteomes" id="UP000624244"/>
    </source>
</evidence>
<keyword evidence="1" id="KW-0812">Transmembrane</keyword>
<name>A0A8H6DT03_COCSA</name>
<evidence type="ECO:0000313" key="2">
    <source>
        <dbReference type="EMBL" id="KAF5847321.1"/>
    </source>
</evidence>
<feature type="transmembrane region" description="Helical" evidence="1">
    <location>
        <begin position="94"/>
        <end position="113"/>
    </location>
</feature>